<evidence type="ECO:0000256" key="1">
    <source>
        <dbReference type="SAM" id="Phobius"/>
    </source>
</evidence>
<keyword evidence="1" id="KW-0472">Membrane</keyword>
<feature type="transmembrane region" description="Helical" evidence="1">
    <location>
        <begin position="12"/>
        <end position="33"/>
    </location>
</feature>
<keyword evidence="1" id="KW-0812">Transmembrane</keyword>
<reference evidence="2" key="1">
    <citation type="submission" date="2022-12" db="EMBL/GenBank/DDBJ databases">
        <title>Jiella pelagia sp. nov., isolated from phosphonate enriched culture of Northwest Pacific surface seawater.</title>
        <authorList>
            <person name="Shin D.Y."/>
            <person name="Hwang C.Y."/>
        </authorList>
    </citation>
    <scope>NUCLEOTIDE SEQUENCE</scope>
    <source>
        <strain evidence="2">HL-NP1</strain>
    </source>
</reference>
<name>A0ABY7CCD3_9HYPH</name>
<gene>
    <name evidence="2" type="ORF">OH818_11755</name>
</gene>
<accession>A0ABY7CCD3</accession>
<proteinExistence type="predicted"/>
<keyword evidence="1" id="KW-1133">Transmembrane helix</keyword>
<protein>
    <submittedName>
        <fullName evidence="2">Uncharacterized protein</fullName>
    </submittedName>
</protein>
<sequence>MVMPRFLDAERFPFYLVGVAAGTEVPATVAQVMIQRTRRTTCQPLRVRFTSSVTLSGLIHIVVTPNEDKVVATAAGVHPPPQRRLASALLLLPSLMSFMRADMRLGKAGVALSPAPG</sequence>
<evidence type="ECO:0000313" key="2">
    <source>
        <dbReference type="EMBL" id="WAP71390.1"/>
    </source>
</evidence>
<dbReference type="Proteomes" id="UP001164020">
    <property type="component" value="Chromosome"/>
</dbReference>
<keyword evidence="3" id="KW-1185">Reference proteome</keyword>
<dbReference type="EMBL" id="CP114029">
    <property type="protein sequence ID" value="WAP71390.1"/>
    <property type="molecule type" value="Genomic_DNA"/>
</dbReference>
<dbReference type="RefSeq" id="WP_268883933.1">
    <property type="nucleotide sequence ID" value="NZ_CP114029.1"/>
</dbReference>
<evidence type="ECO:0000313" key="3">
    <source>
        <dbReference type="Proteomes" id="UP001164020"/>
    </source>
</evidence>
<organism evidence="2 3">
    <name type="scientific">Jiella pelagia</name>
    <dbReference type="NCBI Taxonomy" id="2986949"/>
    <lineage>
        <taxon>Bacteria</taxon>
        <taxon>Pseudomonadati</taxon>
        <taxon>Pseudomonadota</taxon>
        <taxon>Alphaproteobacteria</taxon>
        <taxon>Hyphomicrobiales</taxon>
        <taxon>Aurantimonadaceae</taxon>
        <taxon>Jiella</taxon>
    </lineage>
</organism>